<organism evidence="2 3">
    <name type="scientific">Candidatus Pantoea symbiotica</name>
    <dbReference type="NCBI Taxonomy" id="1884370"/>
    <lineage>
        <taxon>Bacteria</taxon>
        <taxon>Pseudomonadati</taxon>
        <taxon>Pseudomonadota</taxon>
        <taxon>Gammaproteobacteria</taxon>
        <taxon>Enterobacterales</taxon>
        <taxon>Erwiniaceae</taxon>
        <taxon>Pantoea</taxon>
    </lineage>
</organism>
<dbReference type="PANTHER" id="PTHR22946">
    <property type="entry name" value="DIENELACTONE HYDROLASE DOMAIN-CONTAINING PROTEIN-RELATED"/>
    <property type="match status" value="1"/>
</dbReference>
<sequence>MSNITASSLSYQVGNDTFEGYLVFAADHQAPQPGILVAPNWMGATEDAVAQAKTIAANGYVVLVADLYGQGQRPTSGDEAGAMMMAVKDKPAEVERMQAALAALRTQTLAAVDATKVAAIGFCFGGHCALELARSGADIKAAVSFHGTLDTTGSYAGNTISASLLVLDGAADPLVPREQLAAFANEMNSKGVDWQLASFAGAVHSFTDPKANNEGVAQYHPEVTQRAFKRMYQLLDEVF</sequence>
<evidence type="ECO:0000259" key="1">
    <source>
        <dbReference type="Pfam" id="PF01738"/>
    </source>
</evidence>
<dbReference type="Proteomes" id="UP000198841">
    <property type="component" value="Unassembled WGS sequence"/>
</dbReference>
<evidence type="ECO:0000313" key="3">
    <source>
        <dbReference type="Proteomes" id="UP000198841"/>
    </source>
</evidence>
<accession>A0A1I3YF90</accession>
<dbReference type="InterPro" id="IPR002925">
    <property type="entry name" value="Dienelactn_hydro"/>
</dbReference>
<dbReference type="PANTHER" id="PTHR22946:SF4">
    <property type="entry name" value="ESTERASE FRSA"/>
    <property type="match status" value="1"/>
</dbReference>
<dbReference type="Gene3D" id="3.40.50.1820">
    <property type="entry name" value="alpha/beta hydrolase"/>
    <property type="match status" value="1"/>
</dbReference>
<keyword evidence="3" id="KW-1185">Reference proteome</keyword>
<proteinExistence type="predicted"/>
<evidence type="ECO:0000313" key="2">
    <source>
        <dbReference type="EMBL" id="SFK30475.1"/>
    </source>
</evidence>
<name>A0A1I3YF90_9GAMM</name>
<dbReference type="SUPFAM" id="SSF53474">
    <property type="entry name" value="alpha/beta-Hydrolases"/>
    <property type="match status" value="1"/>
</dbReference>
<dbReference type="RefSeq" id="WP_008106853.1">
    <property type="nucleotide sequence ID" value="NZ_FOSD01000006.1"/>
</dbReference>
<dbReference type="GO" id="GO:0016787">
    <property type="term" value="F:hydrolase activity"/>
    <property type="evidence" value="ECO:0007669"/>
    <property type="project" value="UniProtKB-KW"/>
</dbReference>
<keyword evidence="2" id="KW-0378">Hydrolase</keyword>
<feature type="domain" description="Dienelactone hydrolase" evidence="1">
    <location>
        <begin position="20"/>
        <end position="238"/>
    </location>
</feature>
<gene>
    <name evidence="2" type="ORF">SAMN05518863_10640</name>
</gene>
<comment type="caution">
    <text evidence="2">The sequence shown here is derived from an EMBL/GenBank/DDBJ whole genome shotgun (WGS) entry which is preliminary data.</text>
</comment>
<dbReference type="InterPro" id="IPR029058">
    <property type="entry name" value="AB_hydrolase_fold"/>
</dbReference>
<dbReference type="InterPro" id="IPR050261">
    <property type="entry name" value="FrsA_esterase"/>
</dbReference>
<protein>
    <submittedName>
        <fullName evidence="2">Dienelactone hydrolase</fullName>
    </submittedName>
</protein>
<dbReference type="Pfam" id="PF01738">
    <property type="entry name" value="DLH"/>
    <property type="match status" value="1"/>
</dbReference>
<reference evidence="2 3" key="1">
    <citation type="submission" date="2016-10" db="EMBL/GenBank/DDBJ databases">
        <authorList>
            <person name="Varghese N."/>
            <person name="Submissions S."/>
        </authorList>
    </citation>
    <scope>NUCLEOTIDE SEQUENCE [LARGE SCALE GENOMIC DNA]</scope>
    <source>
        <strain evidence="2 3">YR512</strain>
    </source>
</reference>
<dbReference type="EMBL" id="FOSD01000006">
    <property type="protein sequence ID" value="SFK30475.1"/>
    <property type="molecule type" value="Genomic_DNA"/>
</dbReference>